<dbReference type="STRING" id="212717.CTC_01492"/>
<dbReference type="EMBL" id="AE015927">
    <property type="protein sequence ID" value="AAO36049.1"/>
    <property type="molecule type" value="Genomic_DNA"/>
</dbReference>
<feature type="transmembrane region" description="Helical" evidence="1">
    <location>
        <begin position="108"/>
        <end position="137"/>
    </location>
</feature>
<keyword evidence="3" id="KW-1185">Reference proteome</keyword>
<gene>
    <name evidence="2" type="ordered locus">CTC_01492</name>
</gene>
<feature type="transmembrane region" description="Helical" evidence="1">
    <location>
        <begin position="149"/>
        <end position="175"/>
    </location>
</feature>
<dbReference type="Pfam" id="PF12730">
    <property type="entry name" value="ABC2_membrane_4"/>
    <property type="match status" value="1"/>
</dbReference>
<feature type="transmembrane region" description="Helical" evidence="1">
    <location>
        <begin position="63"/>
        <end position="87"/>
    </location>
</feature>
<name>Q894P3_CLOTE</name>
<dbReference type="HOGENOM" id="CLU_097912_0_0_9"/>
<dbReference type="PANTHER" id="PTHR37305">
    <property type="entry name" value="INTEGRAL MEMBRANE PROTEIN-RELATED"/>
    <property type="match status" value="1"/>
</dbReference>
<feature type="transmembrane region" description="Helical" evidence="1">
    <location>
        <begin position="28"/>
        <end position="51"/>
    </location>
</feature>
<organism evidence="2 3">
    <name type="scientific">Clostridium tetani (strain Massachusetts / E88)</name>
    <dbReference type="NCBI Taxonomy" id="212717"/>
    <lineage>
        <taxon>Bacteria</taxon>
        <taxon>Bacillati</taxon>
        <taxon>Bacillota</taxon>
        <taxon>Clostridia</taxon>
        <taxon>Eubacteriales</taxon>
        <taxon>Clostridiaceae</taxon>
        <taxon>Clostridium</taxon>
    </lineage>
</organism>
<sequence>MRWNKVEGFKAAVVNEVEKLYKKKKISVAAIVSLIFIVIGQFTIVGLRSGFGIRGTSSAEFPILVLSIVINSILPLFTALVTIDSFSGEFSQNTMKITITRPISRLKFFTAKIVAIMLFVLANLLFVMIFSIITGLIFNSNSFTFQGIIKIFLCYIVSILPMMILSLIIIVFCNILKGGTGVFFLSVLVFIAFKAMEIVFSRYSGIFITSMLNWYGLWTMSNFPFMKIFRQLMMMCGYGILFFTAGYYLFDKKEF</sequence>
<feature type="transmembrane region" description="Helical" evidence="1">
    <location>
        <begin position="228"/>
        <end position="250"/>
    </location>
</feature>
<keyword evidence="1" id="KW-0812">Transmembrane</keyword>
<keyword evidence="1" id="KW-1133">Transmembrane helix</keyword>
<dbReference type="PANTHER" id="PTHR37305:SF1">
    <property type="entry name" value="MEMBRANE PROTEIN"/>
    <property type="match status" value="1"/>
</dbReference>
<keyword evidence="1" id="KW-0472">Membrane</keyword>
<proteinExistence type="predicted"/>
<dbReference type="KEGG" id="ctc:CTC_01492"/>
<evidence type="ECO:0000313" key="2">
    <source>
        <dbReference type="EMBL" id="AAO36049.1"/>
    </source>
</evidence>
<evidence type="ECO:0000313" key="3">
    <source>
        <dbReference type="Proteomes" id="UP000001412"/>
    </source>
</evidence>
<dbReference type="Proteomes" id="UP000001412">
    <property type="component" value="Chromosome"/>
</dbReference>
<protein>
    <submittedName>
        <fullName evidence="2">Membrane spanning protein</fullName>
    </submittedName>
</protein>
<accession>Q894P3</accession>
<dbReference type="AlphaFoldDB" id="Q894P3"/>
<evidence type="ECO:0000256" key="1">
    <source>
        <dbReference type="SAM" id="Phobius"/>
    </source>
</evidence>
<reference evidence="2 3" key="1">
    <citation type="journal article" date="2003" name="Proc. Natl. Acad. Sci. U.S.A.">
        <title>The genome sequence of Clostridium tetani, the causative agent of tetanus disease.</title>
        <authorList>
            <person name="Brueggemann H."/>
            <person name="Baumer S."/>
            <person name="Fricke W.F."/>
            <person name="Wiezer A."/>
            <person name="Liesegang H."/>
            <person name="Decker I."/>
            <person name="Herzberg C."/>
            <person name="Martinez-Arias R."/>
            <person name="Merkl R."/>
            <person name="Henne A."/>
            <person name="Gottschalk G."/>
        </authorList>
    </citation>
    <scope>NUCLEOTIDE SEQUENCE [LARGE SCALE GENOMIC DNA]</scope>
    <source>
        <strain evidence="3">Massachusetts / E88</strain>
    </source>
</reference>